<keyword evidence="4" id="KW-0808">Transferase</keyword>
<feature type="transmembrane region" description="Helical" evidence="8">
    <location>
        <begin position="412"/>
        <end position="432"/>
    </location>
</feature>
<keyword evidence="7 8" id="KW-0472">Membrane</keyword>
<comment type="caution">
    <text evidence="10">The sequence shown here is derived from an EMBL/GenBank/DDBJ whole genome shotgun (WGS) entry which is preliminary data.</text>
</comment>
<dbReference type="Proteomes" id="UP001194469">
    <property type="component" value="Unassembled WGS sequence"/>
</dbReference>
<feature type="transmembrane region" description="Helical" evidence="8">
    <location>
        <begin position="215"/>
        <end position="245"/>
    </location>
</feature>
<protein>
    <recommendedName>
        <fullName evidence="9">Glycosyltransferase RgtA/B/C/D-like domain-containing protein</fullName>
    </recommendedName>
</protein>
<evidence type="ECO:0000256" key="1">
    <source>
        <dbReference type="ARBA" id="ARBA00004651"/>
    </source>
</evidence>
<dbReference type="PANTHER" id="PTHR33908:SF11">
    <property type="entry name" value="MEMBRANE PROTEIN"/>
    <property type="match status" value="1"/>
</dbReference>
<feature type="transmembrane region" description="Helical" evidence="8">
    <location>
        <begin position="319"/>
        <end position="336"/>
    </location>
</feature>
<keyword evidence="5 8" id="KW-0812">Transmembrane</keyword>
<dbReference type="InterPro" id="IPR038731">
    <property type="entry name" value="RgtA/B/C-like"/>
</dbReference>
<feature type="transmembrane region" description="Helical" evidence="8">
    <location>
        <begin position="51"/>
        <end position="75"/>
    </location>
</feature>
<gene>
    <name evidence="10" type="ORF">FVW20_05170</name>
</gene>
<evidence type="ECO:0000256" key="4">
    <source>
        <dbReference type="ARBA" id="ARBA00022679"/>
    </source>
</evidence>
<feature type="transmembrane region" description="Helical" evidence="8">
    <location>
        <begin position="192"/>
        <end position="208"/>
    </location>
</feature>
<feature type="transmembrane region" description="Helical" evidence="8">
    <location>
        <begin position="356"/>
        <end position="374"/>
    </location>
</feature>
<evidence type="ECO:0000313" key="10">
    <source>
        <dbReference type="EMBL" id="MBG3876434.1"/>
    </source>
</evidence>
<evidence type="ECO:0000313" key="11">
    <source>
        <dbReference type="Proteomes" id="UP001194469"/>
    </source>
</evidence>
<proteinExistence type="predicted"/>
<dbReference type="EMBL" id="VRYY01000111">
    <property type="protein sequence ID" value="MBG3876434.1"/>
    <property type="molecule type" value="Genomic_DNA"/>
</dbReference>
<evidence type="ECO:0000259" key="9">
    <source>
        <dbReference type="Pfam" id="PF13231"/>
    </source>
</evidence>
<evidence type="ECO:0000256" key="5">
    <source>
        <dbReference type="ARBA" id="ARBA00022692"/>
    </source>
</evidence>
<keyword evidence="2" id="KW-1003">Cell membrane</keyword>
<evidence type="ECO:0000256" key="2">
    <source>
        <dbReference type="ARBA" id="ARBA00022475"/>
    </source>
</evidence>
<accession>A0ABS0J206</accession>
<comment type="subcellular location">
    <subcellularLocation>
        <location evidence="1">Cell membrane</location>
        <topology evidence="1">Multi-pass membrane protein</topology>
    </subcellularLocation>
</comment>
<feature type="transmembrane region" description="Helical" evidence="8">
    <location>
        <begin position="136"/>
        <end position="155"/>
    </location>
</feature>
<evidence type="ECO:0000256" key="7">
    <source>
        <dbReference type="ARBA" id="ARBA00023136"/>
    </source>
</evidence>
<reference evidence="10 11" key="1">
    <citation type="submission" date="2019-08" db="EMBL/GenBank/DDBJ databases">
        <authorList>
            <person name="Luo N."/>
        </authorList>
    </citation>
    <scope>NUCLEOTIDE SEQUENCE [LARGE SCALE GENOMIC DNA]</scope>
    <source>
        <strain evidence="10 11">NCIMB 9442</strain>
    </source>
</reference>
<sequence>MGGISPVGGKDSQYPLGDGFGLHAVPPRRVHPTPIAPHFSSRHTGRRHMRFIPAPAPCLVAGVLLLVLTNVFALLSAPRIYDWDEARHGVTAYEMIERGDFLTNTYMGEPDYWNAKPPLSFYPIIAGYKLFGFNSLGLRFFSGVFATALLCLVLVHTARVQGTASGMLAVLMLATGKNFIFRHNARTGDPDALFLLLYVVSVLLVLQKTRSPYRFYIASVLASFAFLTKSFHAAPLVVTLAIFFFLDVGVSARSLKHAIGCLLAGLLPTSLWGWLRYRVDGTAFFKKMVGYDLLKRSSQAIEGHQADLFFYFQNVLIEFRFWMILAGVLLAASAYFARRAGARNGSYLPEGIARPFFLRLAIAAAVPMFLFTAAASKLTWYTYPSYPFLCMMLGTLTAQCIVALWHTGGVHAARIAAFGIVAVLAVAEANMLRQTAKAARDQDEVQQQIIRLGEVPDNRGACLSLRGTGWTQGRVLAAKLYGDFTPLTGKAATTCERTLYLDMSE</sequence>
<keyword evidence="6 8" id="KW-1133">Transmembrane helix</keyword>
<evidence type="ECO:0000256" key="6">
    <source>
        <dbReference type="ARBA" id="ARBA00022989"/>
    </source>
</evidence>
<keyword evidence="3" id="KW-0328">Glycosyltransferase</keyword>
<feature type="domain" description="Glycosyltransferase RgtA/B/C/D-like" evidence="9">
    <location>
        <begin position="116"/>
        <end position="267"/>
    </location>
</feature>
<dbReference type="PANTHER" id="PTHR33908">
    <property type="entry name" value="MANNOSYLTRANSFERASE YKCB-RELATED"/>
    <property type="match status" value="1"/>
</dbReference>
<name>A0ABS0J206_9BACT</name>
<evidence type="ECO:0000256" key="3">
    <source>
        <dbReference type="ARBA" id="ARBA00022676"/>
    </source>
</evidence>
<feature type="transmembrane region" description="Helical" evidence="8">
    <location>
        <begin position="257"/>
        <end position="277"/>
    </location>
</feature>
<dbReference type="Pfam" id="PF13231">
    <property type="entry name" value="PMT_2"/>
    <property type="match status" value="1"/>
</dbReference>
<evidence type="ECO:0000256" key="8">
    <source>
        <dbReference type="SAM" id="Phobius"/>
    </source>
</evidence>
<organism evidence="10 11">
    <name type="scientific">Nitratidesulfovibrio oxamicus</name>
    <dbReference type="NCBI Taxonomy" id="32016"/>
    <lineage>
        <taxon>Bacteria</taxon>
        <taxon>Pseudomonadati</taxon>
        <taxon>Thermodesulfobacteriota</taxon>
        <taxon>Desulfovibrionia</taxon>
        <taxon>Desulfovibrionales</taxon>
        <taxon>Desulfovibrionaceae</taxon>
        <taxon>Nitratidesulfovibrio</taxon>
    </lineage>
</organism>
<dbReference type="InterPro" id="IPR050297">
    <property type="entry name" value="LipidA_mod_glycosyltrf_83"/>
</dbReference>
<keyword evidence="11" id="KW-1185">Reference proteome</keyword>